<evidence type="ECO:0000313" key="2">
    <source>
        <dbReference type="Proteomes" id="UP000265520"/>
    </source>
</evidence>
<protein>
    <submittedName>
        <fullName evidence="1">Uncharacterized protein</fullName>
    </submittedName>
</protein>
<feature type="non-terminal residue" evidence="1">
    <location>
        <position position="23"/>
    </location>
</feature>
<accession>A0A392T6W8</accession>
<reference evidence="1 2" key="1">
    <citation type="journal article" date="2018" name="Front. Plant Sci.">
        <title>Red Clover (Trifolium pratense) and Zigzag Clover (T. medium) - A Picture of Genomic Similarities and Differences.</title>
        <authorList>
            <person name="Dluhosova J."/>
            <person name="Istvanek J."/>
            <person name="Nedelnik J."/>
            <person name="Repkova J."/>
        </authorList>
    </citation>
    <scope>NUCLEOTIDE SEQUENCE [LARGE SCALE GENOMIC DNA]</scope>
    <source>
        <strain evidence="2">cv. 10/8</strain>
        <tissue evidence="1">Leaf</tissue>
    </source>
</reference>
<organism evidence="1 2">
    <name type="scientific">Trifolium medium</name>
    <dbReference type="NCBI Taxonomy" id="97028"/>
    <lineage>
        <taxon>Eukaryota</taxon>
        <taxon>Viridiplantae</taxon>
        <taxon>Streptophyta</taxon>
        <taxon>Embryophyta</taxon>
        <taxon>Tracheophyta</taxon>
        <taxon>Spermatophyta</taxon>
        <taxon>Magnoliopsida</taxon>
        <taxon>eudicotyledons</taxon>
        <taxon>Gunneridae</taxon>
        <taxon>Pentapetalae</taxon>
        <taxon>rosids</taxon>
        <taxon>fabids</taxon>
        <taxon>Fabales</taxon>
        <taxon>Fabaceae</taxon>
        <taxon>Papilionoideae</taxon>
        <taxon>50 kb inversion clade</taxon>
        <taxon>NPAAA clade</taxon>
        <taxon>Hologalegina</taxon>
        <taxon>IRL clade</taxon>
        <taxon>Trifolieae</taxon>
        <taxon>Trifolium</taxon>
    </lineage>
</organism>
<keyword evidence="2" id="KW-1185">Reference proteome</keyword>
<dbReference type="Proteomes" id="UP000265520">
    <property type="component" value="Unassembled WGS sequence"/>
</dbReference>
<comment type="caution">
    <text evidence="1">The sequence shown here is derived from an EMBL/GenBank/DDBJ whole genome shotgun (WGS) entry which is preliminary data.</text>
</comment>
<sequence>MYTTLLPFTGTEAEHYLRSHLWS</sequence>
<dbReference type="AlphaFoldDB" id="A0A392T6W8"/>
<evidence type="ECO:0000313" key="1">
    <source>
        <dbReference type="EMBL" id="MCI56853.1"/>
    </source>
</evidence>
<dbReference type="EMBL" id="LXQA010519425">
    <property type="protein sequence ID" value="MCI56853.1"/>
    <property type="molecule type" value="Genomic_DNA"/>
</dbReference>
<name>A0A392T6W8_9FABA</name>
<proteinExistence type="predicted"/>